<proteinExistence type="predicted"/>
<feature type="region of interest" description="Disordered" evidence="1">
    <location>
        <begin position="258"/>
        <end position="282"/>
    </location>
</feature>
<keyword evidence="3" id="KW-1185">Reference proteome</keyword>
<gene>
    <name evidence="2" type="ORF">NA56DRAFT_661915</name>
</gene>
<sequence>MAGPSSRKCIKNDYSKRLSSPYTKYYSNSYRQKDNKNEERYTDNDDSDNDLLMSTDAGIKDAKKKTKDTVRDRHGIRPSNAPPKTLVSIWFCETPPAKPINVNILAKVNLALGTSLVSSSDINEFIIGNLIGENIIPSLMEYKDLASGELVMDYDYSAWIGYLEGKELVFEDISGPGITLESILEEITNRNGVKAPLPLYIPVKREVKESVEVLSKTKKGHERVKRDKGVVVKEEVVKEEDVKKEDIKKEDVREEMNTLAEVKEENKEGIEESSEDNEFPDFSKLGVVSKTTRGKRVINKPLKYRE</sequence>
<evidence type="ECO:0000313" key="2">
    <source>
        <dbReference type="EMBL" id="PMD17941.1"/>
    </source>
</evidence>
<organism evidence="2 3">
    <name type="scientific">Hyaloscypha hepaticicola</name>
    <dbReference type="NCBI Taxonomy" id="2082293"/>
    <lineage>
        <taxon>Eukaryota</taxon>
        <taxon>Fungi</taxon>
        <taxon>Dikarya</taxon>
        <taxon>Ascomycota</taxon>
        <taxon>Pezizomycotina</taxon>
        <taxon>Leotiomycetes</taxon>
        <taxon>Helotiales</taxon>
        <taxon>Hyaloscyphaceae</taxon>
        <taxon>Hyaloscypha</taxon>
    </lineage>
</organism>
<dbReference type="AlphaFoldDB" id="A0A2J6PV92"/>
<name>A0A2J6PV92_9HELO</name>
<evidence type="ECO:0000313" key="3">
    <source>
        <dbReference type="Proteomes" id="UP000235672"/>
    </source>
</evidence>
<protein>
    <submittedName>
        <fullName evidence="2">Uncharacterized protein</fullName>
    </submittedName>
</protein>
<dbReference type="Proteomes" id="UP000235672">
    <property type="component" value="Unassembled WGS sequence"/>
</dbReference>
<feature type="compositionally biased region" description="Basic and acidic residues" evidence="1">
    <location>
        <begin position="258"/>
        <end position="270"/>
    </location>
</feature>
<accession>A0A2J6PV92</accession>
<feature type="compositionally biased region" description="Basic and acidic residues" evidence="1">
    <location>
        <begin position="31"/>
        <end position="43"/>
    </location>
</feature>
<evidence type="ECO:0000256" key="1">
    <source>
        <dbReference type="SAM" id="MobiDB-lite"/>
    </source>
</evidence>
<feature type="region of interest" description="Disordered" evidence="1">
    <location>
        <begin position="23"/>
        <end position="79"/>
    </location>
</feature>
<dbReference type="EMBL" id="KZ613497">
    <property type="protein sequence ID" value="PMD17941.1"/>
    <property type="molecule type" value="Genomic_DNA"/>
</dbReference>
<reference evidence="2 3" key="1">
    <citation type="submission" date="2016-05" db="EMBL/GenBank/DDBJ databases">
        <title>A degradative enzymes factory behind the ericoid mycorrhizal symbiosis.</title>
        <authorList>
            <consortium name="DOE Joint Genome Institute"/>
            <person name="Martino E."/>
            <person name="Morin E."/>
            <person name="Grelet G."/>
            <person name="Kuo A."/>
            <person name="Kohler A."/>
            <person name="Daghino S."/>
            <person name="Barry K."/>
            <person name="Choi C."/>
            <person name="Cichocki N."/>
            <person name="Clum A."/>
            <person name="Copeland A."/>
            <person name="Hainaut M."/>
            <person name="Haridas S."/>
            <person name="Labutti K."/>
            <person name="Lindquist E."/>
            <person name="Lipzen A."/>
            <person name="Khouja H.-R."/>
            <person name="Murat C."/>
            <person name="Ohm R."/>
            <person name="Olson A."/>
            <person name="Spatafora J."/>
            <person name="Veneault-Fourrey C."/>
            <person name="Henrissat B."/>
            <person name="Grigoriev I."/>
            <person name="Martin F."/>
            <person name="Perotto S."/>
        </authorList>
    </citation>
    <scope>NUCLEOTIDE SEQUENCE [LARGE SCALE GENOMIC DNA]</scope>
    <source>
        <strain evidence="2 3">UAMH 7357</strain>
    </source>
</reference>